<accession>A0A413KGK0</accession>
<comment type="caution">
    <text evidence="3">The sequence shown here is derived from an EMBL/GenBank/DDBJ whole genome shotgun (WGS) entry which is preliminary data.</text>
</comment>
<dbReference type="Gene3D" id="3.40.50.720">
    <property type="entry name" value="NAD(P)-binding Rossmann-like Domain"/>
    <property type="match status" value="1"/>
</dbReference>
<organism evidence="3 4">
    <name type="scientific">Streptococcus anginosus</name>
    <dbReference type="NCBI Taxonomy" id="1328"/>
    <lineage>
        <taxon>Bacteria</taxon>
        <taxon>Bacillati</taxon>
        <taxon>Bacillota</taxon>
        <taxon>Bacilli</taxon>
        <taxon>Lactobacillales</taxon>
        <taxon>Streptococcaceae</taxon>
        <taxon>Streptococcus</taxon>
        <taxon>Streptococcus anginosus group</taxon>
    </lineage>
</organism>
<dbReference type="Proteomes" id="UP000284046">
    <property type="component" value="Unassembled WGS sequence"/>
</dbReference>
<dbReference type="PANTHER" id="PTHR45033">
    <property type="match status" value="1"/>
</dbReference>
<dbReference type="SUPFAM" id="SSF51735">
    <property type="entry name" value="NAD(P)-binding Rossmann-fold domains"/>
    <property type="match status" value="1"/>
</dbReference>
<gene>
    <name evidence="3" type="ORF">DWX18_02645</name>
</gene>
<dbReference type="InterPro" id="IPR011032">
    <property type="entry name" value="GroES-like_sf"/>
</dbReference>
<feature type="domain" description="Alcohol dehydrogenase-like N-terminal" evidence="2">
    <location>
        <begin position="50"/>
        <end position="118"/>
    </location>
</feature>
<name>A0A413KGK0_STRAP</name>
<evidence type="ECO:0000313" key="3">
    <source>
        <dbReference type="EMBL" id="RGT62037.1"/>
    </source>
</evidence>
<dbReference type="EMBL" id="QRWZ01000002">
    <property type="protein sequence ID" value="RGT62037.1"/>
    <property type="molecule type" value="Genomic_DNA"/>
</dbReference>
<dbReference type="AlphaFoldDB" id="A0A413KGK0"/>
<dbReference type="InterPro" id="IPR013149">
    <property type="entry name" value="ADH-like_C"/>
</dbReference>
<evidence type="ECO:0000259" key="1">
    <source>
        <dbReference type="Pfam" id="PF00107"/>
    </source>
</evidence>
<reference evidence="3 4" key="1">
    <citation type="submission" date="2018-08" db="EMBL/GenBank/DDBJ databases">
        <title>A genome reference for cultivated species of the human gut microbiota.</title>
        <authorList>
            <person name="Zou Y."/>
            <person name="Xue W."/>
            <person name="Luo G."/>
        </authorList>
    </citation>
    <scope>NUCLEOTIDE SEQUENCE [LARGE SCALE GENOMIC DNA]</scope>
    <source>
        <strain evidence="3 4">AF18-38</strain>
    </source>
</reference>
<dbReference type="InterPro" id="IPR036291">
    <property type="entry name" value="NAD(P)-bd_dom_sf"/>
</dbReference>
<feature type="domain" description="Alcohol dehydrogenase-like C-terminal" evidence="1">
    <location>
        <begin position="196"/>
        <end position="324"/>
    </location>
</feature>
<dbReference type="Pfam" id="PF00107">
    <property type="entry name" value="ADH_zinc_N"/>
    <property type="match status" value="1"/>
</dbReference>
<dbReference type="Pfam" id="PF08240">
    <property type="entry name" value="ADH_N"/>
    <property type="match status" value="1"/>
</dbReference>
<dbReference type="RefSeq" id="WP_118138831.1">
    <property type="nucleotide sequence ID" value="NZ_CP126961.1"/>
</dbReference>
<dbReference type="PANTHER" id="PTHR45033:SF2">
    <property type="entry name" value="ZINC-TYPE ALCOHOL DEHYDROGENASE-LIKE PROTEIN C1773.06C"/>
    <property type="match status" value="1"/>
</dbReference>
<dbReference type="InterPro" id="IPR052711">
    <property type="entry name" value="Zinc_ADH-like"/>
</dbReference>
<evidence type="ECO:0000259" key="2">
    <source>
        <dbReference type="Pfam" id="PF08240"/>
    </source>
</evidence>
<dbReference type="Gene3D" id="3.90.180.10">
    <property type="entry name" value="Medium-chain alcohol dehydrogenases, catalytic domain"/>
    <property type="match status" value="1"/>
</dbReference>
<evidence type="ECO:0000313" key="4">
    <source>
        <dbReference type="Proteomes" id="UP000284046"/>
    </source>
</evidence>
<protein>
    <submittedName>
        <fullName evidence="3">Zinc-binding alcohol dehydrogenase family protein</fullName>
    </submittedName>
</protein>
<proteinExistence type="predicted"/>
<sequence>MLSVVALNPKHDIINKAINVVYINFGNIQIPFGLIEFEQPVFDLNNPKNDDYLLIKVNSFSCNYRDKAILVNNFEQLLRLGKPFLPFGSEFSATIVLKGKNVDEFGIGDKVIPNCTYEGVTNDNVVPGVTTNFASLGWLRIRREKLIKQPHELSDLEAACFSLGAQTAYSMIRKSGILEKQNKKAVVFSSRSVTSLFIIQLLNYFGIDLVCCSSSEWSKEELDSIGIKKVVSVDGIEEYLDSFSHVFDPYFDLNFSRAVSLLGNGGKYVFCGFLNQHPVLSKEDDKTLNTEEIFNSLKLVIVKNISLIGNCLGSQEDLNKVIEIYGSEISPTIDSEYNLGQLEEFLTRSFFDKNKLGKCVIDYSREGVTYV</sequence>
<dbReference type="InterPro" id="IPR013154">
    <property type="entry name" value="ADH-like_N"/>
</dbReference>
<dbReference type="SUPFAM" id="SSF50129">
    <property type="entry name" value="GroES-like"/>
    <property type="match status" value="1"/>
</dbReference>